<feature type="transmembrane region" description="Helical" evidence="4">
    <location>
        <begin position="94"/>
        <end position="114"/>
    </location>
</feature>
<keyword evidence="6" id="KW-1185">Reference proteome</keyword>
<keyword evidence="1 2" id="KW-0808">Transferase</keyword>
<protein>
    <submittedName>
        <fullName evidence="5">CDP-alcohol phosphatidyltransferase family protein</fullName>
    </submittedName>
</protein>
<keyword evidence="4" id="KW-1133">Transmembrane helix</keyword>
<feature type="region of interest" description="Disordered" evidence="3">
    <location>
        <begin position="1"/>
        <end position="22"/>
    </location>
</feature>
<keyword evidence="4" id="KW-0472">Membrane</keyword>
<reference evidence="5 6" key="1">
    <citation type="submission" date="2024-07" db="EMBL/GenBank/DDBJ databases">
        <authorList>
            <person name="Thanompreechachai J."/>
            <person name="Duangmal K."/>
        </authorList>
    </citation>
    <scope>NUCLEOTIDE SEQUENCE [LARGE SCALE GENOMIC DNA]</scope>
    <source>
        <strain evidence="5 6">KCTC 19886</strain>
    </source>
</reference>
<dbReference type="RefSeq" id="WP_367636094.1">
    <property type="nucleotide sequence ID" value="NZ_JBFNQN010000001.1"/>
</dbReference>
<dbReference type="Proteomes" id="UP001555826">
    <property type="component" value="Unassembled WGS sequence"/>
</dbReference>
<dbReference type="Gene3D" id="1.20.120.1760">
    <property type="match status" value="1"/>
</dbReference>
<organism evidence="5 6">
    <name type="scientific">Kineococcus endophyticus</name>
    <dbReference type="NCBI Taxonomy" id="1181883"/>
    <lineage>
        <taxon>Bacteria</taxon>
        <taxon>Bacillati</taxon>
        <taxon>Actinomycetota</taxon>
        <taxon>Actinomycetes</taxon>
        <taxon>Kineosporiales</taxon>
        <taxon>Kineosporiaceae</taxon>
        <taxon>Kineococcus</taxon>
    </lineage>
</organism>
<evidence type="ECO:0000313" key="6">
    <source>
        <dbReference type="Proteomes" id="UP001555826"/>
    </source>
</evidence>
<comment type="similarity">
    <text evidence="2">Belongs to the CDP-alcohol phosphatidyltransferase class-I family.</text>
</comment>
<dbReference type="InterPro" id="IPR000462">
    <property type="entry name" value="CDP-OH_P_trans"/>
</dbReference>
<evidence type="ECO:0000313" key="5">
    <source>
        <dbReference type="EMBL" id="MEW9263516.1"/>
    </source>
</evidence>
<comment type="caution">
    <text evidence="5">The sequence shown here is derived from an EMBL/GenBank/DDBJ whole genome shotgun (WGS) entry which is preliminary data.</text>
</comment>
<accession>A0ABV3P1M4</accession>
<evidence type="ECO:0000256" key="2">
    <source>
        <dbReference type="RuleBase" id="RU003750"/>
    </source>
</evidence>
<name>A0ABV3P1M4_9ACTN</name>
<dbReference type="PROSITE" id="PS00379">
    <property type="entry name" value="CDP_ALCOHOL_P_TRANSF"/>
    <property type="match status" value="1"/>
</dbReference>
<sequence length="271" mass="28327">MNAGGTTREDSRHQGTDVPTLAGRPRYADAVRRLSGAQKSAQGAPAYSRFVNRPLGRRLAAAAHVLGLAPNQVTVLSGLSTAAGIAALALLPPAWWTGLVVAALLVLGYALDAADGQLARLRGGGSSAGEWLDHVVDAAKTATVHLAVLVAAYRGWDPRPEAWLLLPLLFSAVSCTWFFTIVLNDHLRRRAGTRDGQATVAVGEARQHSTLRSLASVPVDYGVLCVVAALSGLPAVFGWVYGALAIGFTLVTAASMVAWYRQVAALDGTPS</sequence>
<evidence type="ECO:0000256" key="3">
    <source>
        <dbReference type="SAM" id="MobiDB-lite"/>
    </source>
</evidence>
<proteinExistence type="inferred from homology"/>
<dbReference type="Pfam" id="PF01066">
    <property type="entry name" value="CDP-OH_P_transf"/>
    <property type="match status" value="1"/>
</dbReference>
<dbReference type="InterPro" id="IPR048254">
    <property type="entry name" value="CDP_ALCOHOL_P_TRANSF_CS"/>
</dbReference>
<feature type="transmembrane region" description="Helical" evidence="4">
    <location>
        <begin position="239"/>
        <end position="260"/>
    </location>
</feature>
<evidence type="ECO:0000256" key="4">
    <source>
        <dbReference type="SAM" id="Phobius"/>
    </source>
</evidence>
<dbReference type="EMBL" id="JBFNQN010000001">
    <property type="protein sequence ID" value="MEW9263516.1"/>
    <property type="molecule type" value="Genomic_DNA"/>
</dbReference>
<feature type="transmembrane region" description="Helical" evidence="4">
    <location>
        <begin position="162"/>
        <end position="184"/>
    </location>
</feature>
<gene>
    <name evidence="5" type="ORF">AB1207_02025</name>
</gene>
<keyword evidence="4" id="KW-0812">Transmembrane</keyword>
<evidence type="ECO:0000256" key="1">
    <source>
        <dbReference type="ARBA" id="ARBA00022679"/>
    </source>
</evidence>
<dbReference type="InterPro" id="IPR043130">
    <property type="entry name" value="CDP-OH_PTrfase_TM_dom"/>
</dbReference>